<dbReference type="RefSeq" id="WP_037449822.1">
    <property type="nucleotide sequence ID" value="NZ_JFHR01000014.1"/>
</dbReference>
<dbReference type="AlphaFoldDB" id="A0A081RG22"/>
<comment type="caution">
    <text evidence="1">The sequence shown here is derived from an EMBL/GenBank/DDBJ whole genome shotgun (WGS) entry which is preliminary data.</text>
</comment>
<organism evidence="1 2">
    <name type="scientific">Sphingobium chlorophenolicum</name>
    <dbReference type="NCBI Taxonomy" id="46429"/>
    <lineage>
        <taxon>Bacteria</taxon>
        <taxon>Pseudomonadati</taxon>
        <taxon>Pseudomonadota</taxon>
        <taxon>Alphaproteobacteria</taxon>
        <taxon>Sphingomonadales</taxon>
        <taxon>Sphingomonadaceae</taxon>
        <taxon>Sphingobium</taxon>
    </lineage>
</organism>
<accession>A0A081RG22</accession>
<sequence>MNARLAHFAIEADGESYHLRLTLDDGTIFQIGASFDQLDELGAEIDRRLDADQDLFPPAF</sequence>
<evidence type="ECO:0000313" key="1">
    <source>
        <dbReference type="EMBL" id="KEQ54145.1"/>
    </source>
</evidence>
<protein>
    <submittedName>
        <fullName evidence="1">Uncharacterized protein</fullName>
    </submittedName>
</protein>
<reference evidence="1 2" key="1">
    <citation type="submission" date="2014-02" db="EMBL/GenBank/DDBJ databases">
        <title>Whole genome sequence of Sphingobium chlorophenolicum NBRC 16172.</title>
        <authorList>
            <person name="Gan H.M."/>
            <person name="Gan H.Y."/>
            <person name="Chew T.H."/>
            <person name="Savka M.A."/>
        </authorList>
    </citation>
    <scope>NUCLEOTIDE SEQUENCE [LARGE SCALE GENOMIC DNA]</scope>
    <source>
        <strain evidence="1 2">NBRC 16172</strain>
    </source>
</reference>
<gene>
    <name evidence="1" type="ORF">BV95_01639</name>
</gene>
<proteinExistence type="predicted"/>
<dbReference type="OrthoDB" id="7478036at2"/>
<dbReference type="PATRIC" id="fig|46429.4.peg.1608"/>
<name>A0A081RG22_SPHCR</name>
<evidence type="ECO:0000313" key="2">
    <source>
        <dbReference type="Proteomes" id="UP000028411"/>
    </source>
</evidence>
<dbReference type="EMBL" id="JFHR01000014">
    <property type="protein sequence ID" value="KEQ54145.1"/>
    <property type="molecule type" value="Genomic_DNA"/>
</dbReference>
<dbReference type="Proteomes" id="UP000028411">
    <property type="component" value="Unassembled WGS sequence"/>
</dbReference>